<evidence type="ECO:0000256" key="3">
    <source>
        <dbReference type="ARBA" id="ARBA00008919"/>
    </source>
</evidence>
<dbReference type="GO" id="GO:0000139">
    <property type="term" value="C:Golgi membrane"/>
    <property type="evidence" value="ECO:0007669"/>
    <property type="project" value="UniProtKB-SubCell"/>
</dbReference>
<feature type="signal peptide" evidence="13">
    <location>
        <begin position="1"/>
        <end position="19"/>
    </location>
</feature>
<dbReference type="EC" id="2.4.1.-" evidence="12"/>
<keyword evidence="17" id="KW-1185">Reference proteome</keyword>
<name>A0A210QKD2_MIZYE</name>
<dbReference type="OrthoDB" id="427096at2759"/>
<keyword evidence="5 12" id="KW-0808">Transferase</keyword>
<dbReference type="GO" id="GO:0008417">
    <property type="term" value="F:fucosyltransferase activity"/>
    <property type="evidence" value="ECO:0007669"/>
    <property type="project" value="InterPro"/>
</dbReference>
<evidence type="ECO:0000256" key="5">
    <source>
        <dbReference type="ARBA" id="ARBA00022679"/>
    </source>
</evidence>
<evidence type="ECO:0000256" key="11">
    <source>
        <dbReference type="ARBA" id="ARBA00023180"/>
    </source>
</evidence>
<comment type="caution">
    <text evidence="16">The sequence shown here is derived from an EMBL/GenBank/DDBJ whole genome shotgun (WGS) entry which is preliminary data.</text>
</comment>
<dbReference type="EMBL" id="NEDP02003225">
    <property type="protein sequence ID" value="OWF49146.1"/>
    <property type="molecule type" value="Genomic_DNA"/>
</dbReference>
<reference evidence="16 17" key="1">
    <citation type="journal article" date="2017" name="Nat. Ecol. Evol.">
        <title>Scallop genome provides insights into evolution of bilaterian karyotype and development.</title>
        <authorList>
            <person name="Wang S."/>
            <person name="Zhang J."/>
            <person name="Jiao W."/>
            <person name="Li J."/>
            <person name="Xun X."/>
            <person name="Sun Y."/>
            <person name="Guo X."/>
            <person name="Huan P."/>
            <person name="Dong B."/>
            <person name="Zhang L."/>
            <person name="Hu X."/>
            <person name="Sun X."/>
            <person name="Wang J."/>
            <person name="Zhao C."/>
            <person name="Wang Y."/>
            <person name="Wang D."/>
            <person name="Huang X."/>
            <person name="Wang R."/>
            <person name="Lv J."/>
            <person name="Li Y."/>
            <person name="Zhang Z."/>
            <person name="Liu B."/>
            <person name="Lu W."/>
            <person name="Hui Y."/>
            <person name="Liang J."/>
            <person name="Zhou Z."/>
            <person name="Hou R."/>
            <person name="Li X."/>
            <person name="Liu Y."/>
            <person name="Li H."/>
            <person name="Ning X."/>
            <person name="Lin Y."/>
            <person name="Zhao L."/>
            <person name="Xing Q."/>
            <person name="Dou J."/>
            <person name="Li Y."/>
            <person name="Mao J."/>
            <person name="Guo H."/>
            <person name="Dou H."/>
            <person name="Li T."/>
            <person name="Mu C."/>
            <person name="Jiang W."/>
            <person name="Fu Q."/>
            <person name="Fu X."/>
            <person name="Miao Y."/>
            <person name="Liu J."/>
            <person name="Yu Q."/>
            <person name="Li R."/>
            <person name="Liao H."/>
            <person name="Li X."/>
            <person name="Kong Y."/>
            <person name="Jiang Z."/>
            <person name="Chourrout D."/>
            <person name="Li R."/>
            <person name="Bao Z."/>
        </authorList>
    </citation>
    <scope>NUCLEOTIDE SEQUENCE [LARGE SCALE GENOMIC DNA]</scope>
    <source>
        <strain evidence="16 17">PY_sf001</strain>
    </source>
</reference>
<protein>
    <recommendedName>
        <fullName evidence="12">Fucosyltransferase</fullName>
        <ecNumber evidence="12">2.4.1.-</ecNumber>
    </recommendedName>
</protein>
<feature type="chain" id="PRO_5012532735" description="Fucosyltransferase" evidence="13">
    <location>
        <begin position="20"/>
        <end position="448"/>
    </location>
</feature>
<dbReference type="GO" id="GO:0032580">
    <property type="term" value="C:Golgi cisterna membrane"/>
    <property type="evidence" value="ECO:0007669"/>
    <property type="project" value="UniProtKB-SubCell"/>
</dbReference>
<keyword evidence="9 12" id="KW-0333">Golgi apparatus</keyword>
<dbReference type="UniPathway" id="UPA00378"/>
<proteinExistence type="inferred from homology"/>
<keyword evidence="10" id="KW-0472">Membrane</keyword>
<dbReference type="STRING" id="6573.A0A210QKD2"/>
<keyword evidence="11" id="KW-0325">Glycoprotein</keyword>
<comment type="subcellular location">
    <subcellularLocation>
        <location evidence="1">Golgi apparatus membrane</location>
        <topology evidence="1">Single-pass type II membrane protein</topology>
    </subcellularLocation>
    <subcellularLocation>
        <location evidence="12">Golgi apparatus</location>
        <location evidence="12">Golgi stack membrane</location>
        <topology evidence="12">Single-pass type II membrane protein</topology>
    </subcellularLocation>
</comment>
<sequence length="448" mass="51712">MTCLTICCVVAVFFYVVFHVTLHENHGSDAFHSNFVSLQPIIHQNNKLMPTMGAKIPKAPIKPSKASKLRVETSNENIHIKRLPKLHPGFVRTESLPTEGSSMIVKTPGETPIDTCNIGGASQTNTSSVNGTCIRIHYYNPPLWITSKALEHCTYRCYFTSGSNYQSAPAVIFQTSNIVKSPPKKSPGQIWIFHSLEAPGNSKTDFKHWKRLFNWTYTYRRDSDIIEPFAKLHFREIELDIDNYMNSIPLLWQNKSRDAAWFVSRCQVQSNRGIFAKMLSKLVHVDIFGKCGNLKCPSTEWRDCNIMLNKLYKYYLSFENALCVDYVTEKVFNQFVDMSYVLPVIRGRTNLSMYLPPGSYINTNDFKSSSDLASFMTSLVANRTAVDQYFSWWRTFYFTRSGTSGICEICRRLHRARDYRRLYDDVESWYKGSEIDHNMMCKHPRDIK</sequence>
<keyword evidence="4 12" id="KW-0328">Glycosyltransferase</keyword>
<evidence type="ECO:0000256" key="1">
    <source>
        <dbReference type="ARBA" id="ARBA00004323"/>
    </source>
</evidence>
<evidence type="ECO:0000256" key="8">
    <source>
        <dbReference type="ARBA" id="ARBA00022989"/>
    </source>
</evidence>
<keyword evidence="8" id="KW-1133">Transmembrane helix</keyword>
<feature type="domain" description="Fucosyltransferase C-terminal" evidence="14">
    <location>
        <begin position="252"/>
        <end position="429"/>
    </location>
</feature>
<evidence type="ECO:0000313" key="17">
    <source>
        <dbReference type="Proteomes" id="UP000242188"/>
    </source>
</evidence>
<organism evidence="16 17">
    <name type="scientific">Mizuhopecten yessoensis</name>
    <name type="common">Japanese scallop</name>
    <name type="synonym">Patinopecten yessoensis</name>
    <dbReference type="NCBI Taxonomy" id="6573"/>
    <lineage>
        <taxon>Eukaryota</taxon>
        <taxon>Metazoa</taxon>
        <taxon>Spiralia</taxon>
        <taxon>Lophotrochozoa</taxon>
        <taxon>Mollusca</taxon>
        <taxon>Bivalvia</taxon>
        <taxon>Autobranchia</taxon>
        <taxon>Pteriomorphia</taxon>
        <taxon>Pectinida</taxon>
        <taxon>Pectinoidea</taxon>
        <taxon>Pectinidae</taxon>
        <taxon>Mizuhopecten</taxon>
    </lineage>
</organism>
<dbReference type="AlphaFoldDB" id="A0A210QKD2"/>
<dbReference type="SUPFAM" id="SSF53756">
    <property type="entry name" value="UDP-Glycosyltransferase/glycogen phosphorylase"/>
    <property type="match status" value="1"/>
</dbReference>
<keyword evidence="6 12" id="KW-0812">Transmembrane</keyword>
<accession>A0A210QKD2</accession>
<evidence type="ECO:0000256" key="2">
    <source>
        <dbReference type="ARBA" id="ARBA00004922"/>
    </source>
</evidence>
<evidence type="ECO:0000313" key="16">
    <source>
        <dbReference type="EMBL" id="OWF49146.1"/>
    </source>
</evidence>
<feature type="domain" description="Fucosyltransferase N-terminal" evidence="15">
    <location>
        <begin position="146"/>
        <end position="229"/>
    </location>
</feature>
<keyword evidence="13" id="KW-0732">Signal</keyword>
<evidence type="ECO:0000256" key="13">
    <source>
        <dbReference type="SAM" id="SignalP"/>
    </source>
</evidence>
<evidence type="ECO:0000256" key="4">
    <source>
        <dbReference type="ARBA" id="ARBA00022676"/>
    </source>
</evidence>
<evidence type="ECO:0000256" key="12">
    <source>
        <dbReference type="RuleBase" id="RU003832"/>
    </source>
</evidence>
<dbReference type="Proteomes" id="UP000242188">
    <property type="component" value="Unassembled WGS sequence"/>
</dbReference>
<dbReference type="Gene3D" id="3.40.50.11660">
    <property type="entry name" value="Glycosyl transferase family 10, C-terminal domain"/>
    <property type="match status" value="1"/>
</dbReference>
<dbReference type="InterPro" id="IPR038577">
    <property type="entry name" value="GT10-like_C_sf"/>
</dbReference>
<dbReference type="Pfam" id="PF17039">
    <property type="entry name" value="Glyco_tran_10_N"/>
    <property type="match status" value="1"/>
</dbReference>
<evidence type="ECO:0000256" key="6">
    <source>
        <dbReference type="ARBA" id="ARBA00022692"/>
    </source>
</evidence>
<dbReference type="InterPro" id="IPR055270">
    <property type="entry name" value="Glyco_tran_10_C"/>
</dbReference>
<evidence type="ECO:0000256" key="7">
    <source>
        <dbReference type="ARBA" id="ARBA00022968"/>
    </source>
</evidence>
<dbReference type="InterPro" id="IPR001503">
    <property type="entry name" value="Glyco_trans_10"/>
</dbReference>
<evidence type="ECO:0000259" key="15">
    <source>
        <dbReference type="Pfam" id="PF17039"/>
    </source>
</evidence>
<dbReference type="PANTHER" id="PTHR48438">
    <property type="entry name" value="ALPHA-(1,3)-FUCOSYLTRANSFERASE C-RELATED"/>
    <property type="match status" value="1"/>
</dbReference>
<evidence type="ECO:0000259" key="14">
    <source>
        <dbReference type="Pfam" id="PF00852"/>
    </source>
</evidence>
<gene>
    <name evidence="16" type="ORF">KP79_PYT23976</name>
</gene>
<evidence type="ECO:0000256" key="9">
    <source>
        <dbReference type="ARBA" id="ARBA00023034"/>
    </source>
</evidence>
<dbReference type="PANTHER" id="PTHR48438:SF1">
    <property type="entry name" value="ALPHA-(1,3)-FUCOSYLTRANSFERASE C-RELATED"/>
    <property type="match status" value="1"/>
</dbReference>
<dbReference type="FunFam" id="3.40.50.11660:FF:000002">
    <property type="entry name" value="Alpha-(1,3)-fucosyltransferase"/>
    <property type="match status" value="1"/>
</dbReference>
<comment type="pathway">
    <text evidence="2">Protein modification; protein glycosylation.</text>
</comment>
<comment type="similarity">
    <text evidence="3 12">Belongs to the glycosyltransferase 10 family.</text>
</comment>
<dbReference type="Pfam" id="PF00852">
    <property type="entry name" value="Glyco_transf_10"/>
    <property type="match status" value="1"/>
</dbReference>
<evidence type="ECO:0000256" key="10">
    <source>
        <dbReference type="ARBA" id="ARBA00023136"/>
    </source>
</evidence>
<keyword evidence="7" id="KW-0735">Signal-anchor</keyword>
<dbReference type="InterPro" id="IPR031481">
    <property type="entry name" value="Glyco_tran_10_N"/>
</dbReference>